<dbReference type="AlphaFoldDB" id="A0A6I6H058"/>
<evidence type="ECO:0000256" key="1">
    <source>
        <dbReference type="SAM" id="Phobius"/>
    </source>
</evidence>
<name>A0A6I6H058_VARPD</name>
<keyword evidence="1" id="KW-1133">Transmembrane helix</keyword>
<dbReference type="RefSeq" id="WP_157611248.1">
    <property type="nucleotide sequence ID" value="NZ_CP046622.1"/>
</dbReference>
<dbReference type="OrthoDB" id="8907851at2"/>
<feature type="transmembrane region" description="Helical" evidence="1">
    <location>
        <begin position="39"/>
        <end position="59"/>
    </location>
</feature>
<proteinExistence type="predicted"/>
<keyword evidence="1" id="KW-0812">Transmembrane</keyword>
<dbReference type="Proteomes" id="UP000425817">
    <property type="component" value="Chromosome"/>
</dbReference>
<evidence type="ECO:0000313" key="2">
    <source>
        <dbReference type="EMBL" id="QGW80203.1"/>
    </source>
</evidence>
<accession>A0A6I6H058</accession>
<evidence type="ECO:0000313" key="3">
    <source>
        <dbReference type="Proteomes" id="UP000425817"/>
    </source>
</evidence>
<organism evidence="2 3">
    <name type="scientific">Variovorax paradoxus</name>
    <dbReference type="NCBI Taxonomy" id="34073"/>
    <lineage>
        <taxon>Bacteria</taxon>
        <taxon>Pseudomonadati</taxon>
        <taxon>Pseudomonadota</taxon>
        <taxon>Betaproteobacteria</taxon>
        <taxon>Burkholderiales</taxon>
        <taxon>Comamonadaceae</taxon>
        <taxon>Variovorax</taxon>
    </lineage>
</organism>
<feature type="transmembrane region" description="Helical" evidence="1">
    <location>
        <begin position="65"/>
        <end position="86"/>
    </location>
</feature>
<sequence length="183" mass="19426">MTSFVHVDQPTSHPGVQRAEILFGQIKAARAGANGSRPLIALLVVAVIAAVLVVGDKLVSTWDEGALLAAWAVLCGAVFAGIALFASSLRAPASKVAGLWNAAAKRRAANRADARFLATAHSDPRVMQELQAAVWRQQSEGKASTAVVAKVDAVARKAARASNDARMPTLYEAMRRMNSSRYY</sequence>
<gene>
    <name evidence="2" type="ORF">GOQ09_00720</name>
</gene>
<protein>
    <submittedName>
        <fullName evidence="2">Uncharacterized protein</fullName>
    </submittedName>
</protein>
<dbReference type="EMBL" id="CP046622">
    <property type="protein sequence ID" value="QGW80203.1"/>
    <property type="molecule type" value="Genomic_DNA"/>
</dbReference>
<keyword evidence="1" id="KW-0472">Membrane</keyword>
<reference evidence="2 3" key="1">
    <citation type="submission" date="2019-12" db="EMBL/GenBank/DDBJ databases">
        <title>Hybrid Genome Assemblies of two High G+C Isolates from Undergraduate Microbiology Courses.</title>
        <authorList>
            <person name="Ne Ville C.J."/>
            <person name="Enright D."/>
            <person name="Hernandez I."/>
            <person name="Dodsworth J."/>
            <person name="Orwin P.M."/>
        </authorList>
    </citation>
    <scope>NUCLEOTIDE SEQUENCE [LARGE SCALE GENOMIC DNA]</scope>
    <source>
        <strain evidence="2 3">CSUSB</strain>
    </source>
</reference>